<dbReference type="OrthoDB" id="370326at2"/>
<dbReference type="Proteomes" id="UP000198863">
    <property type="component" value="Unassembled WGS sequence"/>
</dbReference>
<gene>
    <name evidence="1" type="ORF">SAMN05660324_1603</name>
</gene>
<dbReference type="AlphaFoldDB" id="A0A1G7QSJ3"/>
<protein>
    <recommendedName>
        <fullName evidence="3">Squalene cyclase</fullName>
    </recommendedName>
</protein>
<accession>A0A1G7QSJ3</accession>
<dbReference type="SUPFAM" id="SSF48239">
    <property type="entry name" value="Terpenoid cyclases/Protein prenyltransferases"/>
    <property type="match status" value="1"/>
</dbReference>
<dbReference type="EMBL" id="FNCF01000002">
    <property type="protein sequence ID" value="SDG01482.1"/>
    <property type="molecule type" value="Genomic_DNA"/>
</dbReference>
<sequence length="323" mass="35415">MADDVLAWLLDSDPALRWQVQRDLADEPPEVWRATRARVAIEGWGARLLALQDVDGQWAGGAFFPRVGGEVHWPAEGEGQPWTATTWSLTSLREWGLDAGALAGTAELLAATCRWEYDDLPYWGGEVDVCINATTLANGVWLGADVEALAAWFPEHQLPDGGWNCEWVEGSTRSSVHSTLNAVRGLLAHEVATGGSDELRAARRRGEEHLLARRLTHRSDGTPLQACLTPPVWPSRWRFDALRALDHLRAASLHDGTPPDPRAADAVDRLRAGRQPDGRWLQGPVQAGAVWFPVDAPAGEPSRGVTLGALRVLRWWDGHADRA</sequence>
<evidence type="ECO:0000313" key="1">
    <source>
        <dbReference type="EMBL" id="SDG01482.1"/>
    </source>
</evidence>
<proteinExistence type="predicted"/>
<keyword evidence="2" id="KW-1185">Reference proteome</keyword>
<name>A0A1G7QSJ3_9ACTN</name>
<evidence type="ECO:0000313" key="2">
    <source>
        <dbReference type="Proteomes" id="UP000198863"/>
    </source>
</evidence>
<reference evidence="2" key="1">
    <citation type="submission" date="2016-10" db="EMBL/GenBank/DDBJ databases">
        <authorList>
            <person name="Varghese N."/>
            <person name="Submissions S."/>
        </authorList>
    </citation>
    <scope>NUCLEOTIDE SEQUENCE [LARGE SCALE GENOMIC DNA]</scope>
    <source>
        <strain evidence="2">DSM 44526</strain>
    </source>
</reference>
<evidence type="ECO:0008006" key="3">
    <source>
        <dbReference type="Google" id="ProtNLM"/>
    </source>
</evidence>
<dbReference type="InterPro" id="IPR008930">
    <property type="entry name" value="Terpenoid_cyclase/PrenylTrfase"/>
</dbReference>
<organism evidence="1 2">
    <name type="scientific">Klenkia brasiliensis</name>
    <dbReference type="NCBI Taxonomy" id="333142"/>
    <lineage>
        <taxon>Bacteria</taxon>
        <taxon>Bacillati</taxon>
        <taxon>Actinomycetota</taxon>
        <taxon>Actinomycetes</taxon>
        <taxon>Geodermatophilales</taxon>
        <taxon>Geodermatophilaceae</taxon>
        <taxon>Klenkia</taxon>
    </lineage>
</organism>
<dbReference type="RefSeq" id="WP_091061101.1">
    <property type="nucleotide sequence ID" value="NZ_FNCF01000002.1"/>
</dbReference>